<dbReference type="EC" id="1.5.1.5" evidence="12"/>
<evidence type="ECO:0000256" key="3">
    <source>
        <dbReference type="ARBA" id="ARBA00022563"/>
    </source>
</evidence>
<keyword evidence="5 12" id="KW-0658">Purine biosynthesis</keyword>
<evidence type="ECO:0000256" key="11">
    <source>
        <dbReference type="ARBA" id="ARBA00023268"/>
    </source>
</evidence>
<feature type="domain" description="Tetrahydrofolate dehydrogenase/cyclohydrolase catalytic" evidence="13">
    <location>
        <begin position="6"/>
        <end position="120"/>
    </location>
</feature>
<dbReference type="GO" id="GO:0004488">
    <property type="term" value="F:methylenetetrahydrofolate dehydrogenase (NADP+) activity"/>
    <property type="evidence" value="ECO:0007669"/>
    <property type="project" value="UniProtKB-UniRule"/>
</dbReference>
<dbReference type="OrthoDB" id="9803580at2"/>
<dbReference type="UniPathway" id="UPA00193"/>
<reference evidence="15 16" key="1">
    <citation type="submission" date="2018-09" db="EMBL/GenBank/DDBJ databases">
        <title>Paenibacillus SK2017-BO5.</title>
        <authorList>
            <person name="Piskunova J.V."/>
            <person name="Dubiley S.A."/>
            <person name="Severinov K.V."/>
        </authorList>
    </citation>
    <scope>NUCLEOTIDE SEQUENCE [LARGE SCALE GENOMIC DNA]</scope>
    <source>
        <strain evidence="15 16">BO5</strain>
    </source>
</reference>
<evidence type="ECO:0000256" key="10">
    <source>
        <dbReference type="ARBA" id="ARBA00023167"/>
    </source>
</evidence>
<dbReference type="GO" id="GO:0000105">
    <property type="term" value="P:L-histidine biosynthetic process"/>
    <property type="evidence" value="ECO:0007669"/>
    <property type="project" value="UniProtKB-KW"/>
</dbReference>
<dbReference type="SUPFAM" id="SSF53223">
    <property type="entry name" value="Aminoacid dehydrogenase-like, N-terminal domain"/>
    <property type="match status" value="1"/>
</dbReference>
<comment type="function">
    <text evidence="12">Catalyzes the oxidation of 5,10-methylenetetrahydrofolate to 5,10-methenyltetrahydrofolate and then the hydrolysis of 5,10-methenyltetrahydrofolate to 10-formyltetrahydrofolate.</text>
</comment>
<dbReference type="Pfam" id="PF02882">
    <property type="entry name" value="THF_DHG_CYH_C"/>
    <property type="match status" value="1"/>
</dbReference>
<comment type="similarity">
    <text evidence="12">Belongs to the tetrahydrofolate dehydrogenase/cyclohydrolase family.</text>
</comment>
<dbReference type="HAMAP" id="MF_01576">
    <property type="entry name" value="THF_DHG_CYH"/>
    <property type="match status" value="1"/>
</dbReference>
<evidence type="ECO:0000259" key="13">
    <source>
        <dbReference type="Pfam" id="PF00763"/>
    </source>
</evidence>
<comment type="catalytic activity">
    <reaction evidence="12">
        <text>(6R)-5,10-methenyltetrahydrofolate + H2O = (6R)-10-formyltetrahydrofolate + H(+)</text>
        <dbReference type="Rhea" id="RHEA:23700"/>
        <dbReference type="ChEBI" id="CHEBI:15377"/>
        <dbReference type="ChEBI" id="CHEBI:15378"/>
        <dbReference type="ChEBI" id="CHEBI:57455"/>
        <dbReference type="ChEBI" id="CHEBI:195366"/>
        <dbReference type="EC" id="3.5.4.9"/>
    </reaction>
</comment>
<gene>
    <name evidence="12 15" type="primary">folD</name>
    <name evidence="15" type="ORF">DQX05_11505</name>
</gene>
<dbReference type="InterPro" id="IPR020631">
    <property type="entry name" value="THF_DH/CycHdrlase_NAD-bd_dom"/>
</dbReference>
<dbReference type="FunFam" id="3.40.50.10860:FF:000005">
    <property type="entry name" value="C-1-tetrahydrofolate synthase, cytoplasmic, putative"/>
    <property type="match status" value="1"/>
</dbReference>
<dbReference type="EC" id="3.5.4.9" evidence="12"/>
<evidence type="ECO:0000313" key="16">
    <source>
        <dbReference type="Proteomes" id="UP000266177"/>
    </source>
</evidence>
<dbReference type="GO" id="GO:0035999">
    <property type="term" value="P:tetrahydrofolate interconversion"/>
    <property type="evidence" value="ECO:0007669"/>
    <property type="project" value="UniProtKB-UniRule"/>
</dbReference>
<dbReference type="PANTHER" id="PTHR48099">
    <property type="entry name" value="C-1-TETRAHYDROFOLATE SYNTHASE, CYTOPLASMIC-RELATED"/>
    <property type="match status" value="1"/>
</dbReference>
<dbReference type="GO" id="GO:0004477">
    <property type="term" value="F:methenyltetrahydrofolate cyclohydrolase activity"/>
    <property type="evidence" value="ECO:0007669"/>
    <property type="project" value="UniProtKB-UniRule"/>
</dbReference>
<dbReference type="Proteomes" id="UP000266177">
    <property type="component" value="Unassembled WGS sequence"/>
</dbReference>
<organism evidence="15 16">
    <name type="scientific">Paenibacillus thiaminolyticus</name>
    <name type="common">Bacillus thiaminolyticus</name>
    <dbReference type="NCBI Taxonomy" id="49283"/>
    <lineage>
        <taxon>Bacteria</taxon>
        <taxon>Bacillati</taxon>
        <taxon>Bacillota</taxon>
        <taxon>Bacilli</taxon>
        <taxon>Bacillales</taxon>
        <taxon>Paenibacillaceae</taxon>
        <taxon>Paenibacillus</taxon>
    </lineage>
</organism>
<dbReference type="InterPro" id="IPR000672">
    <property type="entry name" value="THF_DH/CycHdrlase"/>
</dbReference>
<dbReference type="GO" id="GO:0005829">
    <property type="term" value="C:cytosol"/>
    <property type="evidence" value="ECO:0007669"/>
    <property type="project" value="TreeGrafter"/>
</dbReference>
<dbReference type="PANTHER" id="PTHR48099:SF5">
    <property type="entry name" value="C-1-TETRAHYDROFOLATE SYNTHASE, CYTOPLASMIC"/>
    <property type="match status" value="1"/>
</dbReference>
<dbReference type="GO" id="GO:0009086">
    <property type="term" value="P:methionine biosynthetic process"/>
    <property type="evidence" value="ECO:0007669"/>
    <property type="project" value="UniProtKB-KW"/>
</dbReference>
<evidence type="ECO:0000256" key="8">
    <source>
        <dbReference type="ARBA" id="ARBA00023002"/>
    </source>
</evidence>
<dbReference type="NCBIfam" id="NF008058">
    <property type="entry name" value="PRK10792.1"/>
    <property type="match status" value="1"/>
</dbReference>
<evidence type="ECO:0000256" key="1">
    <source>
        <dbReference type="ARBA" id="ARBA00004777"/>
    </source>
</evidence>
<dbReference type="CDD" id="cd01080">
    <property type="entry name" value="NAD_bind_m-THF_DH_Cyclohyd"/>
    <property type="match status" value="1"/>
</dbReference>
<evidence type="ECO:0000259" key="14">
    <source>
        <dbReference type="Pfam" id="PF02882"/>
    </source>
</evidence>
<evidence type="ECO:0000256" key="9">
    <source>
        <dbReference type="ARBA" id="ARBA00023102"/>
    </source>
</evidence>
<keyword evidence="4 12" id="KW-0028">Amino-acid biosynthesis</keyword>
<keyword evidence="11 12" id="KW-0511">Multifunctional enzyme</keyword>
<dbReference type="Pfam" id="PF00763">
    <property type="entry name" value="THF_DHG_CYH"/>
    <property type="match status" value="1"/>
</dbReference>
<evidence type="ECO:0000256" key="2">
    <source>
        <dbReference type="ARBA" id="ARBA00011738"/>
    </source>
</evidence>
<proteinExistence type="inferred from homology"/>
<keyword evidence="9 12" id="KW-0368">Histidine biosynthesis</keyword>
<comment type="caution">
    <text evidence="12">Lacks conserved residue(s) required for the propagation of feature annotation.</text>
</comment>
<evidence type="ECO:0000256" key="5">
    <source>
        <dbReference type="ARBA" id="ARBA00022755"/>
    </source>
</evidence>
<dbReference type="InterPro" id="IPR046346">
    <property type="entry name" value="Aminoacid_DH-like_N_sf"/>
</dbReference>
<evidence type="ECO:0000256" key="4">
    <source>
        <dbReference type="ARBA" id="ARBA00022605"/>
    </source>
</evidence>
<comment type="caution">
    <text evidence="15">The sequence shown here is derived from an EMBL/GenBank/DDBJ whole genome shotgun (WGS) entry which is preliminary data.</text>
</comment>
<evidence type="ECO:0000256" key="7">
    <source>
        <dbReference type="ARBA" id="ARBA00022857"/>
    </source>
</evidence>
<dbReference type="InterPro" id="IPR020630">
    <property type="entry name" value="THF_DH/CycHdrlase_cat_dom"/>
</dbReference>
<evidence type="ECO:0000313" key="15">
    <source>
        <dbReference type="EMBL" id="RJG24055.1"/>
    </source>
</evidence>
<dbReference type="RefSeq" id="WP_119793656.1">
    <property type="nucleotide sequence ID" value="NZ_QYZD01000008.1"/>
</dbReference>
<dbReference type="NCBIfam" id="NF010783">
    <property type="entry name" value="PRK14186.1"/>
    <property type="match status" value="1"/>
</dbReference>
<name>A0A3A3GME8_PANTH</name>
<sequence>MTAQLLNGQALSQTIREEIKQQAARLIEQGTRPGLAVIIVGEDPASHVYVNSKHKACLELGFYSEVHRLAEQTSQEELLDLVGRLNGQATIHGILVQLPLPSHIDEKAVIDAIAVEKDVDGFHPVSVGNMVLGDESLLPCTPAGIMEMLKRNDIPIAGKHAVVIGRSNIVGKPISLLLQREHATVTMCHSRTQHIEELSRMADILVVAIGKAHFVNRSFIKPGAVVIDVGMNRLENGKLVGDVDTDDVKELCSWITPVPRGVGPMTITMLLSNTLKSAERFHRLGKASVEV</sequence>
<keyword evidence="10 12" id="KW-0486">Methionine biosynthesis</keyword>
<dbReference type="FunFam" id="3.40.50.720:FF:000094">
    <property type="entry name" value="Bifunctional protein FolD"/>
    <property type="match status" value="1"/>
</dbReference>
<accession>A0A3A3GME8</accession>
<dbReference type="Gene3D" id="3.40.50.720">
    <property type="entry name" value="NAD(P)-binding Rossmann-like Domain"/>
    <property type="match status" value="1"/>
</dbReference>
<feature type="binding site" evidence="12">
    <location>
        <begin position="165"/>
        <end position="167"/>
    </location>
    <ligand>
        <name>NADP(+)</name>
        <dbReference type="ChEBI" id="CHEBI:58349"/>
    </ligand>
</feature>
<dbReference type="InterPro" id="IPR036291">
    <property type="entry name" value="NAD(P)-bd_dom_sf"/>
</dbReference>
<dbReference type="EMBL" id="QYZD01000008">
    <property type="protein sequence ID" value="RJG24055.1"/>
    <property type="molecule type" value="Genomic_DNA"/>
</dbReference>
<comment type="catalytic activity">
    <reaction evidence="12">
        <text>(6R)-5,10-methylene-5,6,7,8-tetrahydrofolate + NADP(+) = (6R)-5,10-methenyltetrahydrofolate + NADPH</text>
        <dbReference type="Rhea" id="RHEA:22812"/>
        <dbReference type="ChEBI" id="CHEBI:15636"/>
        <dbReference type="ChEBI" id="CHEBI:57455"/>
        <dbReference type="ChEBI" id="CHEBI:57783"/>
        <dbReference type="ChEBI" id="CHEBI:58349"/>
        <dbReference type="EC" id="1.5.1.5"/>
    </reaction>
</comment>
<evidence type="ECO:0000256" key="12">
    <source>
        <dbReference type="HAMAP-Rule" id="MF_01576"/>
    </source>
</evidence>
<comment type="subunit">
    <text evidence="2 12">Homodimer.</text>
</comment>
<dbReference type="AlphaFoldDB" id="A0A3A3GME8"/>
<dbReference type="GO" id="GO:0006164">
    <property type="term" value="P:purine nucleotide biosynthetic process"/>
    <property type="evidence" value="ECO:0007669"/>
    <property type="project" value="UniProtKB-KW"/>
</dbReference>
<comment type="pathway">
    <text evidence="1 12">One-carbon metabolism; tetrahydrofolate interconversion.</text>
</comment>
<evidence type="ECO:0000256" key="6">
    <source>
        <dbReference type="ARBA" id="ARBA00022801"/>
    </source>
</evidence>
<feature type="domain" description="Tetrahydrofolate dehydrogenase/cyclohydrolase NAD(P)-binding" evidence="14">
    <location>
        <begin position="139"/>
        <end position="280"/>
    </location>
</feature>
<dbReference type="PRINTS" id="PR00085">
    <property type="entry name" value="THFDHDRGNASE"/>
</dbReference>
<dbReference type="Gene3D" id="3.40.50.10860">
    <property type="entry name" value="Leucine Dehydrogenase, chain A, domain 1"/>
    <property type="match status" value="1"/>
</dbReference>
<keyword evidence="8 12" id="KW-0560">Oxidoreductase</keyword>
<keyword evidence="3 12" id="KW-0554">One-carbon metabolism</keyword>
<protein>
    <recommendedName>
        <fullName evidence="12">Bifunctional protein FolD</fullName>
    </recommendedName>
    <domain>
        <recommendedName>
            <fullName evidence="12">Methylenetetrahydrofolate dehydrogenase</fullName>
            <ecNumber evidence="12">1.5.1.5</ecNumber>
        </recommendedName>
    </domain>
    <domain>
        <recommendedName>
            <fullName evidence="12">Methenyltetrahydrofolate cyclohydrolase</fullName>
            <ecNumber evidence="12">3.5.4.9</ecNumber>
        </recommendedName>
    </domain>
</protein>
<keyword evidence="7 12" id="KW-0521">NADP</keyword>
<keyword evidence="6 12" id="KW-0378">Hydrolase</keyword>
<dbReference type="SUPFAM" id="SSF51735">
    <property type="entry name" value="NAD(P)-binding Rossmann-fold domains"/>
    <property type="match status" value="1"/>
</dbReference>